<dbReference type="Proteomes" id="UP001597145">
    <property type="component" value="Unassembled WGS sequence"/>
</dbReference>
<dbReference type="CDD" id="cd07821">
    <property type="entry name" value="PYR_PYL_RCAR_like"/>
    <property type="match status" value="1"/>
</dbReference>
<keyword evidence="2" id="KW-1185">Reference proteome</keyword>
<sequence>MNVTGSVVIAASPDAVWAMGGDVGNIADWVPAIERSHLVGDVRHATFAGGGDATERIVERDDAARWYV</sequence>
<dbReference type="InterPro" id="IPR023393">
    <property type="entry name" value="START-like_dom_sf"/>
</dbReference>
<organism evidence="1 2">
    <name type="scientific">Pseudonocardia aurantiaca</name>
    <dbReference type="NCBI Taxonomy" id="75290"/>
    <lineage>
        <taxon>Bacteria</taxon>
        <taxon>Bacillati</taxon>
        <taxon>Actinomycetota</taxon>
        <taxon>Actinomycetes</taxon>
        <taxon>Pseudonocardiales</taxon>
        <taxon>Pseudonocardiaceae</taxon>
        <taxon>Pseudonocardia</taxon>
    </lineage>
</organism>
<dbReference type="InterPro" id="IPR019587">
    <property type="entry name" value="Polyketide_cyclase/dehydratase"/>
</dbReference>
<dbReference type="EMBL" id="JBHUCP010000014">
    <property type="protein sequence ID" value="MFD1531666.1"/>
    <property type="molecule type" value="Genomic_DNA"/>
</dbReference>
<name>A0ABW4FME0_9PSEU</name>
<accession>A0ABW4FME0</accession>
<evidence type="ECO:0000313" key="2">
    <source>
        <dbReference type="Proteomes" id="UP001597145"/>
    </source>
</evidence>
<protein>
    <submittedName>
        <fullName evidence="1">SRPBCC family protein</fullName>
    </submittedName>
</protein>
<evidence type="ECO:0000313" key="1">
    <source>
        <dbReference type="EMBL" id="MFD1531666.1"/>
    </source>
</evidence>
<dbReference type="Gene3D" id="3.30.530.20">
    <property type="match status" value="1"/>
</dbReference>
<dbReference type="Pfam" id="PF10604">
    <property type="entry name" value="Polyketide_cyc2"/>
    <property type="match status" value="1"/>
</dbReference>
<dbReference type="RefSeq" id="WP_343979737.1">
    <property type="nucleotide sequence ID" value="NZ_BAAAJG010000011.1"/>
</dbReference>
<gene>
    <name evidence="1" type="ORF">ACFSCY_19720</name>
</gene>
<dbReference type="SUPFAM" id="SSF55961">
    <property type="entry name" value="Bet v1-like"/>
    <property type="match status" value="1"/>
</dbReference>
<reference evidence="2" key="1">
    <citation type="journal article" date="2019" name="Int. J. Syst. Evol. Microbiol.">
        <title>The Global Catalogue of Microorganisms (GCM) 10K type strain sequencing project: providing services to taxonomists for standard genome sequencing and annotation.</title>
        <authorList>
            <consortium name="The Broad Institute Genomics Platform"/>
            <consortium name="The Broad Institute Genome Sequencing Center for Infectious Disease"/>
            <person name="Wu L."/>
            <person name="Ma J."/>
        </authorList>
    </citation>
    <scope>NUCLEOTIDE SEQUENCE [LARGE SCALE GENOMIC DNA]</scope>
    <source>
        <strain evidence="2">JCM 12165</strain>
    </source>
</reference>
<proteinExistence type="predicted"/>
<comment type="caution">
    <text evidence="1">The sequence shown here is derived from an EMBL/GenBank/DDBJ whole genome shotgun (WGS) entry which is preliminary data.</text>
</comment>